<reference evidence="7 8" key="1">
    <citation type="journal article" date="2017" name="Mol. Ecol.">
        <title>Comparative and population genomic landscape of Phellinus noxius: A hypervariable fungus causing root rot in trees.</title>
        <authorList>
            <person name="Chung C.L."/>
            <person name="Lee T.J."/>
            <person name="Akiba M."/>
            <person name="Lee H.H."/>
            <person name="Kuo T.H."/>
            <person name="Liu D."/>
            <person name="Ke H.M."/>
            <person name="Yokoi T."/>
            <person name="Roa M.B."/>
            <person name="Lu M.J."/>
            <person name="Chang Y.Y."/>
            <person name="Ann P.J."/>
            <person name="Tsai J.N."/>
            <person name="Chen C.Y."/>
            <person name="Tzean S.S."/>
            <person name="Ota Y."/>
            <person name="Hattori T."/>
            <person name="Sahashi N."/>
            <person name="Liou R.F."/>
            <person name="Kikuchi T."/>
            <person name="Tsai I.J."/>
        </authorList>
    </citation>
    <scope>NUCLEOTIDE SEQUENCE [LARGE SCALE GENOMIC DNA]</scope>
    <source>
        <strain evidence="7 8">FFPRI411160</strain>
    </source>
</reference>
<comment type="caution">
    <text evidence="7">The sequence shown here is derived from an EMBL/GenBank/DDBJ whole genome shotgun (WGS) entry which is preliminary data.</text>
</comment>
<evidence type="ECO:0000256" key="1">
    <source>
        <dbReference type="ARBA" id="ARBA00004123"/>
    </source>
</evidence>
<dbReference type="Gene3D" id="2.130.10.10">
    <property type="entry name" value="YVTN repeat-like/Quinoprotein amine dehydrogenase"/>
    <property type="match status" value="1"/>
</dbReference>
<comment type="subcellular location">
    <subcellularLocation>
        <location evidence="1">Nucleus</location>
    </subcellularLocation>
</comment>
<dbReference type="PROSITE" id="PS50082">
    <property type="entry name" value="WD_REPEATS_2"/>
    <property type="match status" value="3"/>
</dbReference>
<organism evidence="7 8">
    <name type="scientific">Pyrrhoderma noxium</name>
    <dbReference type="NCBI Taxonomy" id="2282107"/>
    <lineage>
        <taxon>Eukaryota</taxon>
        <taxon>Fungi</taxon>
        <taxon>Dikarya</taxon>
        <taxon>Basidiomycota</taxon>
        <taxon>Agaricomycotina</taxon>
        <taxon>Agaricomycetes</taxon>
        <taxon>Hymenochaetales</taxon>
        <taxon>Hymenochaetaceae</taxon>
        <taxon>Pyrrhoderma</taxon>
    </lineage>
</organism>
<dbReference type="PANTHER" id="PTHR19865">
    <property type="entry name" value="U3 SMALL NUCLEOLAR RNA INTERACTING PROTEIN 2"/>
    <property type="match status" value="1"/>
</dbReference>
<dbReference type="InterPro" id="IPR015943">
    <property type="entry name" value="WD40/YVTN_repeat-like_dom_sf"/>
</dbReference>
<gene>
    <name evidence="7" type="ORF">PNOK_0640600</name>
</gene>
<keyword evidence="3" id="KW-0677">Repeat</keyword>
<keyword evidence="8" id="KW-1185">Reference proteome</keyword>
<dbReference type="InterPro" id="IPR036322">
    <property type="entry name" value="WD40_repeat_dom_sf"/>
</dbReference>
<feature type="compositionally biased region" description="Low complexity" evidence="6">
    <location>
        <begin position="19"/>
        <end position="31"/>
    </location>
</feature>
<sequence length="577" mass="62827">MPDAFFVPKKTRKRKRNATTKTSTTTNSKSAINGKGRPGSTSSGKAKAKAKDRDEELESGGSDGDGFEGIDDMELRASDSDPNASGEEDELETPAEKRLRLAKLYLDSVKEDLAAADGEVDAAEIDRELIASRLKQDVLEYNGKVHNFVADSLIIAENPVYLRTRGHRQPVTSAVASTSGSTLFSCGKDGCIVRSDLSSGKQISVFYKQRRTPSTLDKGKGKATEEIRGHTDEVLALALSDDGKYLASGGKDRKLVVWDAEKGEWIRSFFGHKDTISCVSFRKGTNQLYTGSLDRSLKLFDLSPGVMGYVDTLFGHQDHVVSLDALRAETAVSSGARDRTVRFWKVVDENQLVFRGGGKSKLRDVLEGGLDGLDDSNENEHKSQKTGGLEGQYEEGRIDCVAMIDESTFVSGGDSGTIAIWTTAKKKPVFTQPLAHGLHEVYSSTEGIVRTPRWITSLACLRYGDVIASGSWSSEIRLWKLSIDSSKKSRSYSLSPLGSLPAPGIINSLQILSIPRSTTESWTWLTEKTKDADADGSESSEKKSDNSLLVVAALGQEPRLGSSEMGRLRSEFLKQNS</sequence>
<evidence type="ECO:0000313" key="8">
    <source>
        <dbReference type="Proteomes" id="UP000217199"/>
    </source>
</evidence>
<dbReference type="AlphaFoldDB" id="A0A286UEA4"/>
<dbReference type="PANTHER" id="PTHR19865:SF0">
    <property type="entry name" value="U3 SMALL NUCLEOLAR RNA-INTERACTING PROTEIN 2"/>
    <property type="match status" value="1"/>
</dbReference>
<evidence type="ECO:0000256" key="4">
    <source>
        <dbReference type="ARBA" id="ARBA00023242"/>
    </source>
</evidence>
<proteinExistence type="predicted"/>
<dbReference type="SUPFAM" id="SSF50978">
    <property type="entry name" value="WD40 repeat-like"/>
    <property type="match status" value="1"/>
</dbReference>
<keyword evidence="4" id="KW-0539">Nucleus</keyword>
<dbReference type="InterPro" id="IPR039241">
    <property type="entry name" value="Rrp9-like"/>
</dbReference>
<dbReference type="PROSITE" id="PS00678">
    <property type="entry name" value="WD_REPEATS_1"/>
    <property type="match status" value="1"/>
</dbReference>
<dbReference type="SMART" id="SM00320">
    <property type="entry name" value="WD40"/>
    <property type="match status" value="6"/>
</dbReference>
<evidence type="ECO:0000256" key="2">
    <source>
        <dbReference type="ARBA" id="ARBA00022574"/>
    </source>
</evidence>
<protein>
    <submittedName>
        <fullName evidence="7">WD40 domain containing protein</fullName>
    </submittedName>
</protein>
<dbReference type="GO" id="GO:0032040">
    <property type="term" value="C:small-subunit processome"/>
    <property type="evidence" value="ECO:0007669"/>
    <property type="project" value="TreeGrafter"/>
</dbReference>
<feature type="repeat" description="WD" evidence="5">
    <location>
        <begin position="227"/>
        <end position="268"/>
    </location>
</feature>
<feature type="region of interest" description="Disordered" evidence="6">
    <location>
        <begin position="1"/>
        <end position="95"/>
    </location>
</feature>
<evidence type="ECO:0000256" key="5">
    <source>
        <dbReference type="PROSITE-ProRule" id="PRU00221"/>
    </source>
</evidence>
<name>A0A286UEA4_9AGAM</name>
<dbReference type="InterPro" id="IPR019775">
    <property type="entry name" value="WD40_repeat_CS"/>
</dbReference>
<dbReference type="InterPro" id="IPR001680">
    <property type="entry name" value="WD40_rpt"/>
</dbReference>
<feature type="compositionally biased region" description="Basic residues" evidence="6">
    <location>
        <begin position="9"/>
        <end position="18"/>
    </location>
</feature>
<dbReference type="EMBL" id="NBII01000006">
    <property type="protein sequence ID" value="PAV17920.1"/>
    <property type="molecule type" value="Genomic_DNA"/>
</dbReference>
<dbReference type="GO" id="GO:0034511">
    <property type="term" value="F:U3 snoRNA binding"/>
    <property type="evidence" value="ECO:0007669"/>
    <property type="project" value="InterPro"/>
</dbReference>
<dbReference type="OrthoDB" id="189968at2759"/>
<evidence type="ECO:0000256" key="3">
    <source>
        <dbReference type="ARBA" id="ARBA00022737"/>
    </source>
</evidence>
<dbReference type="PROSITE" id="PS50294">
    <property type="entry name" value="WD_REPEATS_REGION"/>
    <property type="match status" value="3"/>
</dbReference>
<keyword evidence="2 5" id="KW-0853">WD repeat</keyword>
<feature type="repeat" description="WD" evidence="5">
    <location>
        <begin position="269"/>
        <end position="303"/>
    </location>
</feature>
<dbReference type="Pfam" id="PF00400">
    <property type="entry name" value="WD40"/>
    <property type="match status" value="5"/>
</dbReference>
<feature type="region of interest" description="Disordered" evidence="6">
    <location>
        <begin position="370"/>
        <end position="389"/>
    </location>
</feature>
<evidence type="ECO:0000313" key="7">
    <source>
        <dbReference type="EMBL" id="PAV17920.1"/>
    </source>
</evidence>
<accession>A0A286UEA4</accession>
<dbReference type="STRING" id="2282107.A0A286UEA4"/>
<dbReference type="Proteomes" id="UP000217199">
    <property type="component" value="Unassembled WGS sequence"/>
</dbReference>
<evidence type="ECO:0000256" key="6">
    <source>
        <dbReference type="SAM" id="MobiDB-lite"/>
    </source>
</evidence>
<feature type="repeat" description="WD" evidence="5">
    <location>
        <begin position="313"/>
        <end position="354"/>
    </location>
</feature>
<dbReference type="InParanoid" id="A0A286UEA4"/>
<dbReference type="FunCoup" id="A0A286UEA4">
    <property type="interactions" value="581"/>
</dbReference>